<keyword evidence="2" id="KW-0812">Transmembrane</keyword>
<dbReference type="Proteomes" id="UP001183643">
    <property type="component" value="Unassembled WGS sequence"/>
</dbReference>
<name>A0AAE3YTX2_9ACTN</name>
<evidence type="ECO:0000313" key="3">
    <source>
        <dbReference type="EMBL" id="MDR7279863.1"/>
    </source>
</evidence>
<evidence type="ECO:0000313" key="4">
    <source>
        <dbReference type="Proteomes" id="UP001183643"/>
    </source>
</evidence>
<comment type="caution">
    <text evidence="3">The sequence shown here is derived from an EMBL/GenBank/DDBJ whole genome shotgun (WGS) entry which is preliminary data.</text>
</comment>
<keyword evidence="2" id="KW-0472">Membrane</keyword>
<feature type="transmembrane region" description="Helical" evidence="2">
    <location>
        <begin position="58"/>
        <end position="76"/>
    </location>
</feature>
<feature type="compositionally biased region" description="Low complexity" evidence="1">
    <location>
        <begin position="184"/>
        <end position="194"/>
    </location>
</feature>
<dbReference type="InterPro" id="IPR046096">
    <property type="entry name" value="DUF6114"/>
</dbReference>
<gene>
    <name evidence="3" type="ORF">J2S41_006641</name>
</gene>
<feature type="compositionally biased region" description="Low complexity" evidence="1">
    <location>
        <begin position="331"/>
        <end position="346"/>
    </location>
</feature>
<organism evidence="3 4">
    <name type="scientific">Catenuloplanes atrovinosus</name>
    <dbReference type="NCBI Taxonomy" id="137266"/>
    <lineage>
        <taxon>Bacteria</taxon>
        <taxon>Bacillati</taxon>
        <taxon>Actinomycetota</taxon>
        <taxon>Actinomycetes</taxon>
        <taxon>Micromonosporales</taxon>
        <taxon>Micromonosporaceae</taxon>
        <taxon>Catenuloplanes</taxon>
    </lineage>
</organism>
<feature type="compositionally biased region" description="Low complexity" evidence="1">
    <location>
        <begin position="163"/>
        <end position="175"/>
    </location>
</feature>
<feature type="compositionally biased region" description="Low complexity" evidence="1">
    <location>
        <begin position="252"/>
        <end position="278"/>
    </location>
</feature>
<proteinExistence type="predicted"/>
<dbReference type="Pfam" id="PF19609">
    <property type="entry name" value="DUF6114"/>
    <property type="match status" value="1"/>
</dbReference>
<accession>A0AAE3YTX2</accession>
<evidence type="ECO:0000256" key="1">
    <source>
        <dbReference type="SAM" id="MobiDB-lite"/>
    </source>
</evidence>
<feature type="transmembrane region" description="Helical" evidence="2">
    <location>
        <begin position="21"/>
        <end position="38"/>
    </location>
</feature>
<feature type="region of interest" description="Disordered" evidence="1">
    <location>
        <begin position="252"/>
        <end position="371"/>
    </location>
</feature>
<dbReference type="RefSeq" id="WP_310373907.1">
    <property type="nucleotide sequence ID" value="NZ_JAVDYB010000001.1"/>
</dbReference>
<feature type="region of interest" description="Disordered" evidence="1">
    <location>
        <begin position="127"/>
        <end position="224"/>
    </location>
</feature>
<protein>
    <submittedName>
        <fullName evidence="3">Uncharacterized protein</fullName>
    </submittedName>
</protein>
<keyword evidence="2" id="KW-1133">Transmembrane helix</keyword>
<reference evidence="3" key="1">
    <citation type="submission" date="2023-07" db="EMBL/GenBank/DDBJ databases">
        <title>Sequencing the genomes of 1000 actinobacteria strains.</title>
        <authorList>
            <person name="Klenk H.-P."/>
        </authorList>
    </citation>
    <scope>NUCLEOTIDE SEQUENCE</scope>
    <source>
        <strain evidence="3">DSM 44707</strain>
    </source>
</reference>
<dbReference type="AlphaFoldDB" id="A0AAE3YTX2"/>
<feature type="transmembrane region" description="Helical" evidence="2">
    <location>
        <begin position="83"/>
        <end position="99"/>
    </location>
</feature>
<sequence length="502" mass="50720">MGDLAARAARGWRAFGRWRGTRPFWGGLLLILAGLEMFGSTQGGGINGLSVHVGPSGYLSWLIPGVLATCGLLIWFTPAQHMFYAVIGAITSVFSLMAINLGGFFVGLVLGGLGSALAFGWAPPGPATPAAGDGHADDEAVGSGDETAGVGDTARIGDGGPAAGDDGAVEPTGPKADGDGGPDDTGPAPGAGTADQERPRRYGETPALRPAVAPDAAPSPRSRGRTRWFSVWILIVAAGGAVLPGAGAAHAAACPTASPSASPSASRSPGPIDGLIGDIAGGIGELLGLGGKRSPSPSPSASGDAEEECGGPEPPGAGPGQPDDPGDPGRPGDTGAPGSPVQPGEEPAGEEPREEVKQLGVPEGVPPVAMRPSLLTGSKVEMWNLGMDGIVDMPRVDGTTIKALQFSMTRAYTHDFTLQTPRHQELSPITSSKLGVEGDVRFYATRFTGSLLGIPITLTPESPIPPDGIPIALPYIAFQDPSMELLLATCDTLTGPDLVDVV</sequence>
<keyword evidence="4" id="KW-1185">Reference proteome</keyword>
<dbReference type="EMBL" id="JAVDYB010000001">
    <property type="protein sequence ID" value="MDR7279863.1"/>
    <property type="molecule type" value="Genomic_DNA"/>
</dbReference>
<feature type="compositionally biased region" description="Gly residues" evidence="1">
    <location>
        <begin position="279"/>
        <end position="291"/>
    </location>
</feature>
<evidence type="ECO:0000256" key="2">
    <source>
        <dbReference type="SAM" id="Phobius"/>
    </source>
</evidence>